<dbReference type="SUPFAM" id="SSF51445">
    <property type="entry name" value="(Trans)glycosidases"/>
    <property type="match status" value="1"/>
</dbReference>
<reference evidence="5" key="1">
    <citation type="submission" date="2016-11" db="EMBL/GenBank/DDBJ databases">
        <authorList>
            <person name="Varghese N."/>
            <person name="Submissions S."/>
        </authorList>
    </citation>
    <scope>NUCLEOTIDE SEQUENCE [LARGE SCALE GENOMIC DNA]</scope>
    <source>
        <strain evidence="5">DSM 16785</strain>
    </source>
</reference>
<evidence type="ECO:0000313" key="6">
    <source>
        <dbReference type="Proteomes" id="UP000184334"/>
    </source>
</evidence>
<dbReference type="PANTHER" id="PTHR10353:SF36">
    <property type="entry name" value="LP05116P"/>
    <property type="match status" value="1"/>
</dbReference>
<organism evidence="5 6">
    <name type="scientific">Marinitoga hydrogenitolerans (strain DSM 16785 / JCM 12826 / AT1271)</name>
    <dbReference type="NCBI Taxonomy" id="1122195"/>
    <lineage>
        <taxon>Bacteria</taxon>
        <taxon>Thermotogati</taxon>
        <taxon>Thermotogota</taxon>
        <taxon>Thermotogae</taxon>
        <taxon>Petrotogales</taxon>
        <taxon>Petrotogaceae</taxon>
        <taxon>Marinitoga</taxon>
    </lineage>
</organism>
<evidence type="ECO:0000256" key="4">
    <source>
        <dbReference type="RuleBase" id="RU003690"/>
    </source>
</evidence>
<dbReference type="Gene3D" id="3.20.20.80">
    <property type="entry name" value="Glycosidases"/>
    <property type="match status" value="1"/>
</dbReference>
<evidence type="ECO:0000256" key="3">
    <source>
        <dbReference type="ARBA" id="ARBA00023295"/>
    </source>
</evidence>
<sequence length="133" mass="15530">MKRMDFPKDFVFGTATAAYQIEGGKDERSLSIWDEFSHTPGKVLNGDTGDIACDHYHKYNEDIEIMKNLGVNAYRFSISWPRVMKDGVKPNQKGLDFYSKLIDNLLENNIEPFITLYHWDLPLYLYKDKNGWL</sequence>
<dbReference type="GO" id="GO:0005975">
    <property type="term" value="P:carbohydrate metabolic process"/>
    <property type="evidence" value="ECO:0007669"/>
    <property type="project" value="InterPro"/>
</dbReference>
<dbReference type="InterPro" id="IPR017853">
    <property type="entry name" value="GH"/>
</dbReference>
<keyword evidence="6" id="KW-1185">Reference proteome</keyword>
<protein>
    <submittedName>
        <fullName evidence="5">Glycosyl hydrolase family 1</fullName>
    </submittedName>
</protein>
<dbReference type="AlphaFoldDB" id="A0A1M4XQF1"/>
<dbReference type="InterPro" id="IPR033132">
    <property type="entry name" value="GH_1_N_CS"/>
</dbReference>
<comment type="similarity">
    <text evidence="1 4">Belongs to the glycosyl hydrolase 1 family.</text>
</comment>
<dbReference type="InterPro" id="IPR001360">
    <property type="entry name" value="Glyco_hydro_1"/>
</dbReference>
<gene>
    <name evidence="5" type="ORF">SAMN02745164_01479</name>
</gene>
<dbReference type="EMBL" id="FQUI01000024">
    <property type="protein sequence ID" value="SHE95503.1"/>
    <property type="molecule type" value="Genomic_DNA"/>
</dbReference>
<dbReference type="Pfam" id="PF00232">
    <property type="entry name" value="Glyco_hydro_1"/>
    <property type="match status" value="1"/>
</dbReference>
<comment type="caution">
    <text evidence="5">The sequence shown here is derived from an EMBL/GenBank/DDBJ whole genome shotgun (WGS) entry which is preliminary data.</text>
</comment>
<proteinExistence type="inferred from homology"/>
<dbReference type="GO" id="GO:0008422">
    <property type="term" value="F:beta-glucosidase activity"/>
    <property type="evidence" value="ECO:0007669"/>
    <property type="project" value="TreeGrafter"/>
</dbReference>
<evidence type="ECO:0000256" key="2">
    <source>
        <dbReference type="ARBA" id="ARBA00022801"/>
    </source>
</evidence>
<dbReference type="OrthoDB" id="2339329at2"/>
<dbReference type="PROSITE" id="PS00653">
    <property type="entry name" value="GLYCOSYL_HYDROL_F1_2"/>
    <property type="match status" value="1"/>
</dbReference>
<keyword evidence="2 5" id="KW-0378">Hydrolase</keyword>
<keyword evidence="3" id="KW-0326">Glycosidase</keyword>
<dbReference type="STRING" id="1122195.SAMN02745164_01479"/>
<evidence type="ECO:0000313" key="5">
    <source>
        <dbReference type="EMBL" id="SHE95503.1"/>
    </source>
</evidence>
<dbReference type="PANTHER" id="PTHR10353">
    <property type="entry name" value="GLYCOSYL HYDROLASE"/>
    <property type="match status" value="1"/>
</dbReference>
<accession>A0A1M4XQF1</accession>
<dbReference type="Proteomes" id="UP000184334">
    <property type="component" value="Unassembled WGS sequence"/>
</dbReference>
<evidence type="ECO:0000256" key="1">
    <source>
        <dbReference type="ARBA" id="ARBA00010838"/>
    </source>
</evidence>
<name>A0A1M4XQF1_MARH1</name>